<accession>A0A1S8MNY2</accession>
<gene>
    <name evidence="1" type="ORF">CLOSAC_44720</name>
</gene>
<dbReference type="RefSeq" id="WP_077867426.1">
    <property type="nucleotide sequence ID" value="NZ_LZYZ01000011.1"/>
</dbReference>
<reference evidence="1 2" key="1">
    <citation type="submission" date="2016-05" db="EMBL/GenBank/DDBJ databases">
        <title>Microbial solvent formation.</title>
        <authorList>
            <person name="Poehlein A."/>
            <person name="Montoya Solano J.D."/>
            <person name="Flitsch S."/>
            <person name="Krabben P."/>
            <person name="Duerre P."/>
            <person name="Daniel R."/>
        </authorList>
    </citation>
    <scope>NUCLEOTIDE SEQUENCE [LARGE SCALE GENOMIC DNA]</scope>
    <source>
        <strain evidence="1 2">L1-8</strain>
    </source>
</reference>
<name>A0A1S8MNY2_CLOSA</name>
<proteinExistence type="predicted"/>
<dbReference type="EMBL" id="LZYZ01000011">
    <property type="protein sequence ID" value="OOM05893.1"/>
    <property type="molecule type" value="Genomic_DNA"/>
</dbReference>
<evidence type="ECO:0008006" key="3">
    <source>
        <dbReference type="Google" id="ProtNLM"/>
    </source>
</evidence>
<organism evidence="1 2">
    <name type="scientific">Clostridium saccharobutylicum</name>
    <dbReference type="NCBI Taxonomy" id="169679"/>
    <lineage>
        <taxon>Bacteria</taxon>
        <taxon>Bacillati</taxon>
        <taxon>Bacillota</taxon>
        <taxon>Clostridia</taxon>
        <taxon>Eubacteriales</taxon>
        <taxon>Clostridiaceae</taxon>
        <taxon>Clostridium</taxon>
    </lineage>
</organism>
<sequence length="244" mass="28752">MFVNQSADAYDRKAEIYIVAYLDLLGVTNRIKAKEQHELEMNKLHNLYTFSMNITKKIQIEEDKDIKFKIFSDNIIIAKKVSPEKEQRVRDIRSLLMCTGHFQELAASDSVGWMLRGGITIGELFIDDVMVWGEALVKAYYLEDKVANYPRVIIDDNVLKEAEGCKQLEDYIRIDFDDLHFLNYLCDCYYCGQMLTDGFEIMKAEIGSKFDEKTKQKFSWHMKYINAELDRKNQKKDNKYRLRM</sequence>
<evidence type="ECO:0000313" key="1">
    <source>
        <dbReference type="EMBL" id="OOM05893.1"/>
    </source>
</evidence>
<comment type="caution">
    <text evidence="1">The sequence shown here is derived from an EMBL/GenBank/DDBJ whole genome shotgun (WGS) entry which is preliminary data.</text>
</comment>
<evidence type="ECO:0000313" key="2">
    <source>
        <dbReference type="Proteomes" id="UP000191154"/>
    </source>
</evidence>
<dbReference type="Proteomes" id="UP000191154">
    <property type="component" value="Unassembled WGS sequence"/>
</dbReference>
<protein>
    <recommendedName>
        <fullName evidence="3">Guanylate cyclase domain-containing protein</fullName>
    </recommendedName>
</protein>
<dbReference type="AlphaFoldDB" id="A0A1S8MNY2"/>